<evidence type="ECO:0000256" key="5">
    <source>
        <dbReference type="ARBA" id="ARBA00023002"/>
    </source>
</evidence>
<evidence type="ECO:0000256" key="2">
    <source>
        <dbReference type="ARBA" id="ARBA00004173"/>
    </source>
</evidence>
<organism evidence="7 8">
    <name type="scientific">Linnemannia schmuckeri</name>
    <dbReference type="NCBI Taxonomy" id="64567"/>
    <lineage>
        <taxon>Eukaryota</taxon>
        <taxon>Fungi</taxon>
        <taxon>Fungi incertae sedis</taxon>
        <taxon>Mucoromycota</taxon>
        <taxon>Mortierellomycotina</taxon>
        <taxon>Mortierellomycetes</taxon>
        <taxon>Mortierellales</taxon>
        <taxon>Mortierellaceae</taxon>
        <taxon>Linnemannia</taxon>
    </lineage>
</organism>
<dbReference type="OrthoDB" id="59229at2759"/>
<keyword evidence="4" id="KW-0809">Transit peptide</keyword>
<dbReference type="Proteomes" id="UP000748756">
    <property type="component" value="Unassembled WGS sequence"/>
</dbReference>
<accession>A0A9P5V9H4</accession>
<dbReference type="PROSITE" id="PS51353">
    <property type="entry name" value="ARSC"/>
    <property type="match status" value="1"/>
</dbReference>
<evidence type="ECO:0000256" key="6">
    <source>
        <dbReference type="ARBA" id="ARBA00023128"/>
    </source>
</evidence>
<dbReference type="InterPro" id="IPR006660">
    <property type="entry name" value="Arsenate_reductase-like"/>
</dbReference>
<dbReference type="PANTHER" id="PTHR28071:SF1">
    <property type="entry name" value="REDOX PROTEIN FMP46, MITOCHONDRIAL-RELATED"/>
    <property type="match status" value="1"/>
</dbReference>
<name>A0A9P5V9H4_9FUNG</name>
<keyword evidence="5" id="KW-0560">Oxidoreductase</keyword>
<dbReference type="EMBL" id="JAAAUQ010000695">
    <property type="protein sequence ID" value="KAF9148208.1"/>
    <property type="molecule type" value="Genomic_DNA"/>
</dbReference>
<sequence>MSFRLPKFPMITIFHNPSLKTSTEALSLLQKTSRRYNFEIDLIQSNKQPPTHQQVANIVEYLGNGSIDEGLAQVLVPEVEKKPSTVAEVQEILDRNPKYLRKPLLVDWNRGKALIADPPKRVFEMVKGAYEERLNSRRSELSSRPLRRLKKLLRNRKKLKKNSTRSKKGYKEMFPEKKDPQQWIHATKKRLDEKKQLINELELELNWYRLVHSGIGIGVESEEAETMKNLLKVKS</sequence>
<dbReference type="InterPro" id="IPR012882">
    <property type="entry name" value="Fmp46"/>
</dbReference>
<comment type="function">
    <text evidence="1">Putative mitochondrial redox protein which could be involved in the reduction of small toxic molecules.</text>
</comment>
<dbReference type="SUPFAM" id="SSF52833">
    <property type="entry name" value="Thioredoxin-like"/>
    <property type="match status" value="1"/>
</dbReference>
<evidence type="ECO:0000313" key="7">
    <source>
        <dbReference type="EMBL" id="KAF9148208.1"/>
    </source>
</evidence>
<comment type="caution">
    <text evidence="7">The sequence shown here is derived from an EMBL/GenBank/DDBJ whole genome shotgun (WGS) entry which is preliminary data.</text>
</comment>
<proteinExistence type="inferred from homology"/>
<evidence type="ECO:0000313" key="8">
    <source>
        <dbReference type="Proteomes" id="UP000748756"/>
    </source>
</evidence>
<dbReference type="InterPro" id="IPR036249">
    <property type="entry name" value="Thioredoxin-like_sf"/>
</dbReference>
<evidence type="ECO:0000256" key="3">
    <source>
        <dbReference type="ARBA" id="ARBA00009734"/>
    </source>
</evidence>
<reference evidence="7" key="1">
    <citation type="journal article" date="2020" name="Fungal Divers.">
        <title>Resolving the Mortierellaceae phylogeny through synthesis of multi-gene phylogenetics and phylogenomics.</title>
        <authorList>
            <person name="Vandepol N."/>
            <person name="Liber J."/>
            <person name="Desiro A."/>
            <person name="Na H."/>
            <person name="Kennedy M."/>
            <person name="Barry K."/>
            <person name="Grigoriev I.V."/>
            <person name="Miller A.N."/>
            <person name="O'Donnell K."/>
            <person name="Stajich J.E."/>
            <person name="Bonito G."/>
        </authorList>
    </citation>
    <scope>NUCLEOTIDE SEQUENCE</scope>
    <source>
        <strain evidence="7">NRRL 6426</strain>
    </source>
</reference>
<dbReference type="Gene3D" id="3.40.30.10">
    <property type="entry name" value="Glutaredoxin"/>
    <property type="match status" value="1"/>
</dbReference>
<keyword evidence="6" id="KW-0496">Mitochondrion</keyword>
<dbReference type="AlphaFoldDB" id="A0A9P5V9H4"/>
<protein>
    <submittedName>
        <fullName evidence="7">Uncharacterized protein</fullName>
    </submittedName>
</protein>
<comment type="similarity">
    <text evidence="3">Belongs to the FMP46 family.</text>
</comment>
<evidence type="ECO:0000256" key="1">
    <source>
        <dbReference type="ARBA" id="ARBA00002963"/>
    </source>
</evidence>
<keyword evidence="8" id="KW-1185">Reference proteome</keyword>
<gene>
    <name evidence="7" type="ORF">BG015_010070</name>
</gene>
<comment type="subcellular location">
    <subcellularLocation>
        <location evidence="2">Mitochondrion</location>
    </subcellularLocation>
</comment>
<evidence type="ECO:0000256" key="4">
    <source>
        <dbReference type="ARBA" id="ARBA00022946"/>
    </source>
</evidence>
<dbReference type="PANTHER" id="PTHR28071">
    <property type="entry name" value="REDOX PROTEIN FMP46, MITOCHONDRIAL-RELATED"/>
    <property type="match status" value="1"/>
</dbReference>
<dbReference type="Pfam" id="PF07955">
    <property type="entry name" value="DUF1687"/>
    <property type="match status" value="1"/>
</dbReference>
<dbReference type="GO" id="GO:0005739">
    <property type="term" value="C:mitochondrion"/>
    <property type="evidence" value="ECO:0007669"/>
    <property type="project" value="UniProtKB-SubCell"/>
</dbReference>
<dbReference type="GO" id="GO:0016491">
    <property type="term" value="F:oxidoreductase activity"/>
    <property type="evidence" value="ECO:0007669"/>
    <property type="project" value="UniProtKB-KW"/>
</dbReference>